<dbReference type="EMBL" id="JAEPBG010000012">
    <property type="protein sequence ID" value="MBK4737525.1"/>
    <property type="molecule type" value="Genomic_DNA"/>
</dbReference>
<sequence length="56" mass="6329">MIYTGKAQQLLACAIGSRKQRDLGVEREIRGKARIALGDADRLLCSFRRPTRLRAE</sequence>
<accession>A0A934SY92</accession>
<dbReference type="AlphaFoldDB" id="A0A934SY92"/>
<gene>
    <name evidence="1" type="ORF">JJB74_23140</name>
</gene>
<comment type="caution">
    <text evidence="1">The sequence shown here is derived from an EMBL/GenBank/DDBJ whole genome shotgun (WGS) entry which is preliminary data.</text>
</comment>
<reference evidence="1" key="1">
    <citation type="submission" date="2021-01" db="EMBL/GenBank/DDBJ databases">
        <title>Genome sequence of strain Noviherbaspirillum sp. DKR-6.</title>
        <authorList>
            <person name="Chaudhary D.K."/>
        </authorList>
    </citation>
    <scope>NUCLEOTIDE SEQUENCE</scope>
    <source>
        <strain evidence="1">DKR-6</strain>
    </source>
</reference>
<protein>
    <submittedName>
        <fullName evidence="1">Uncharacterized protein</fullName>
    </submittedName>
</protein>
<dbReference type="RefSeq" id="WP_200595880.1">
    <property type="nucleotide sequence ID" value="NZ_JAEPBG010000012.1"/>
</dbReference>
<name>A0A934SY92_9BURK</name>
<organism evidence="1 2">
    <name type="scientific">Noviherbaspirillum pedocola</name>
    <dbReference type="NCBI Taxonomy" id="2801341"/>
    <lineage>
        <taxon>Bacteria</taxon>
        <taxon>Pseudomonadati</taxon>
        <taxon>Pseudomonadota</taxon>
        <taxon>Betaproteobacteria</taxon>
        <taxon>Burkholderiales</taxon>
        <taxon>Oxalobacteraceae</taxon>
        <taxon>Noviherbaspirillum</taxon>
    </lineage>
</organism>
<evidence type="ECO:0000313" key="2">
    <source>
        <dbReference type="Proteomes" id="UP000622890"/>
    </source>
</evidence>
<evidence type="ECO:0000313" key="1">
    <source>
        <dbReference type="EMBL" id="MBK4737525.1"/>
    </source>
</evidence>
<proteinExistence type="predicted"/>
<dbReference type="Proteomes" id="UP000622890">
    <property type="component" value="Unassembled WGS sequence"/>
</dbReference>
<keyword evidence="2" id="KW-1185">Reference proteome</keyword>